<proteinExistence type="predicted"/>
<accession>A0AAV4P5F9</accession>
<dbReference type="EMBL" id="BPLQ01002246">
    <property type="protein sequence ID" value="GIX90387.1"/>
    <property type="molecule type" value="Genomic_DNA"/>
</dbReference>
<evidence type="ECO:0000313" key="2">
    <source>
        <dbReference type="EMBL" id="GIX90387.1"/>
    </source>
</evidence>
<protein>
    <submittedName>
        <fullName evidence="2">Uncharacterized protein</fullName>
    </submittedName>
</protein>
<feature type="signal peptide" evidence="1">
    <location>
        <begin position="1"/>
        <end position="23"/>
    </location>
</feature>
<name>A0AAV4P5F9_9ARAC</name>
<evidence type="ECO:0000313" key="3">
    <source>
        <dbReference type="Proteomes" id="UP001054837"/>
    </source>
</evidence>
<reference evidence="2 3" key="1">
    <citation type="submission" date="2021-06" db="EMBL/GenBank/DDBJ databases">
        <title>Caerostris darwini draft genome.</title>
        <authorList>
            <person name="Kono N."/>
            <person name="Arakawa K."/>
        </authorList>
    </citation>
    <scope>NUCLEOTIDE SEQUENCE [LARGE SCALE GENOMIC DNA]</scope>
</reference>
<gene>
    <name evidence="2" type="ORF">CDAR_499311</name>
</gene>
<dbReference type="AlphaFoldDB" id="A0AAV4P5F9"/>
<comment type="caution">
    <text evidence="2">The sequence shown here is derived from an EMBL/GenBank/DDBJ whole genome shotgun (WGS) entry which is preliminary data.</text>
</comment>
<dbReference type="Proteomes" id="UP001054837">
    <property type="component" value="Unassembled WGS sequence"/>
</dbReference>
<keyword evidence="3" id="KW-1185">Reference proteome</keyword>
<evidence type="ECO:0000256" key="1">
    <source>
        <dbReference type="SAM" id="SignalP"/>
    </source>
</evidence>
<sequence length="75" mass="8335">MQSNKIYVLCLAGFILLAGVIECKPAPQGHVHHYKVGGGGDNDGGSHVHKVIHKGNFFLLYDFPEFVLETNQIKW</sequence>
<keyword evidence="1" id="KW-0732">Signal</keyword>
<organism evidence="2 3">
    <name type="scientific">Caerostris darwini</name>
    <dbReference type="NCBI Taxonomy" id="1538125"/>
    <lineage>
        <taxon>Eukaryota</taxon>
        <taxon>Metazoa</taxon>
        <taxon>Ecdysozoa</taxon>
        <taxon>Arthropoda</taxon>
        <taxon>Chelicerata</taxon>
        <taxon>Arachnida</taxon>
        <taxon>Araneae</taxon>
        <taxon>Araneomorphae</taxon>
        <taxon>Entelegynae</taxon>
        <taxon>Araneoidea</taxon>
        <taxon>Araneidae</taxon>
        <taxon>Caerostris</taxon>
    </lineage>
</organism>
<feature type="chain" id="PRO_5043607427" evidence="1">
    <location>
        <begin position="24"/>
        <end position="75"/>
    </location>
</feature>